<evidence type="ECO:0000313" key="2">
    <source>
        <dbReference type="Proteomes" id="UP001143856"/>
    </source>
</evidence>
<evidence type="ECO:0000313" key="1">
    <source>
        <dbReference type="EMBL" id="KAJ2976211.1"/>
    </source>
</evidence>
<comment type="caution">
    <text evidence="1">The sequence shown here is derived from an EMBL/GenBank/DDBJ whole genome shotgun (WGS) entry which is preliminary data.</text>
</comment>
<keyword evidence="2" id="KW-1185">Reference proteome</keyword>
<organism evidence="1 2">
    <name type="scientific">Xylaria curta</name>
    <dbReference type="NCBI Taxonomy" id="42375"/>
    <lineage>
        <taxon>Eukaryota</taxon>
        <taxon>Fungi</taxon>
        <taxon>Dikarya</taxon>
        <taxon>Ascomycota</taxon>
        <taxon>Pezizomycotina</taxon>
        <taxon>Sordariomycetes</taxon>
        <taxon>Xylariomycetidae</taxon>
        <taxon>Xylariales</taxon>
        <taxon>Xylariaceae</taxon>
        <taxon>Xylaria</taxon>
    </lineage>
</organism>
<name>A0ACC1NCI9_9PEZI</name>
<dbReference type="Proteomes" id="UP001143856">
    <property type="component" value="Unassembled WGS sequence"/>
</dbReference>
<dbReference type="EMBL" id="JAPDGR010002358">
    <property type="protein sequence ID" value="KAJ2976211.1"/>
    <property type="molecule type" value="Genomic_DNA"/>
</dbReference>
<protein>
    <submittedName>
        <fullName evidence="1">Uncharacterized protein</fullName>
    </submittedName>
</protein>
<reference evidence="1" key="1">
    <citation type="submission" date="2022-10" db="EMBL/GenBank/DDBJ databases">
        <title>Genome Sequence of Xylaria curta.</title>
        <authorList>
            <person name="Buettner E."/>
        </authorList>
    </citation>
    <scope>NUCLEOTIDE SEQUENCE</scope>
    <source>
        <strain evidence="1">Babe10</strain>
    </source>
</reference>
<accession>A0ACC1NCI9</accession>
<proteinExistence type="predicted"/>
<gene>
    <name evidence="1" type="ORF">NUW58_g8142</name>
</gene>
<sequence length="653" mass="74216">MTRQGNQFMTSWRLLPEDRRYQCTRLINGMLCGQVFKRAWNLKRHVQVKHQQERPGTGSTFVVKAMIPGSRTSRHSMAAGLTLPISIENQMPPSWLRLPPLVHERPMPPLHLTGLSSLTSILRPLHTEGGPPSPVNPGIEQWLGRARFRDVMPAYDVPSSKKYPGQQRGLQWLSKGGKDSMDAFVSRIMASWGVKTTHSGTCIIWPQDWQALEPKTLAELLTFENTPLIDSDRSMYKHDDHITTMARAIAWFAHWPRTGIQLDNFLEVGPYRRNDGSHRCHNPLCINPSHLVLEPTCYNLGRQACQKQASFLRSQGREVPRECYTHDPPFERAIEDGATSSELDWSFVPSHMRKPVFFDRALYRLAKRHPQAIFLEAGSSSTITVMAARVLAQNQIPTGSLGSYYFQAMSITSNNKKPGMDALADTIVALWKQGVRVKFWPHHARQTQDYAQLLLPPYQFDKLGRHWLEMKSPTKEILKAAEEIVAARGLTSTTKQQKMTKDQQASRSLDLFSFIEYRDNKNRKPRFRINTASDTYRRFFLGHVIAQTAPICPATLESDIAIEALFTLYPERRADGFCPVLQDLVNHSPICANSSRTVYMDVDALDGENLLWSVKIFSVNTASGNDAQVHVEGKLHFRSPNDPIFIQEFSQRS</sequence>